<dbReference type="GO" id="GO:0005634">
    <property type="term" value="C:nucleus"/>
    <property type="evidence" value="ECO:0007669"/>
    <property type="project" value="TreeGrafter"/>
</dbReference>
<dbReference type="PROSITE" id="PS00108">
    <property type="entry name" value="PROTEIN_KINASE_ST"/>
    <property type="match status" value="1"/>
</dbReference>
<dbReference type="InterPro" id="IPR000719">
    <property type="entry name" value="Prot_kinase_dom"/>
</dbReference>
<feature type="domain" description="Protein kinase" evidence="8">
    <location>
        <begin position="199"/>
        <end position="480"/>
    </location>
</feature>
<keyword evidence="1" id="KW-0723">Serine/threonine-protein kinase</keyword>
<dbReference type="SMART" id="SM00220">
    <property type="entry name" value="S_TKc"/>
    <property type="match status" value="1"/>
</dbReference>
<dbReference type="AlphaFoldDB" id="A0A813HJR2"/>
<dbReference type="OrthoDB" id="4062651at2759"/>
<comment type="caution">
    <text evidence="9">The sequence shown here is derived from an EMBL/GenBank/DDBJ whole genome shotgun (WGS) entry which is preliminary data.</text>
</comment>
<feature type="region of interest" description="Disordered" evidence="7">
    <location>
        <begin position="591"/>
        <end position="615"/>
    </location>
</feature>
<evidence type="ECO:0000256" key="4">
    <source>
        <dbReference type="ARBA" id="ARBA00022777"/>
    </source>
</evidence>
<accession>A0A813HJR2</accession>
<keyword evidence="3 6" id="KW-0547">Nucleotide-binding</keyword>
<proteinExistence type="predicted"/>
<dbReference type="CDD" id="cd14014">
    <property type="entry name" value="STKc_PknB_like"/>
    <property type="match status" value="1"/>
</dbReference>
<dbReference type="EMBL" id="CAJNNV010031748">
    <property type="protein sequence ID" value="CAE8637689.1"/>
    <property type="molecule type" value="Genomic_DNA"/>
</dbReference>
<dbReference type="PANTHER" id="PTHR24345:SF0">
    <property type="entry name" value="CELL CYCLE SERINE_THREONINE-PROTEIN KINASE CDC5_MSD2"/>
    <property type="match status" value="1"/>
</dbReference>
<feature type="compositionally biased region" description="Gly residues" evidence="7">
    <location>
        <begin position="605"/>
        <end position="615"/>
    </location>
</feature>
<dbReference type="PROSITE" id="PS50011">
    <property type="entry name" value="PROTEIN_KINASE_DOM"/>
    <property type="match status" value="1"/>
</dbReference>
<reference evidence="9" key="1">
    <citation type="submission" date="2021-02" db="EMBL/GenBank/DDBJ databases">
        <authorList>
            <person name="Dougan E. K."/>
            <person name="Rhodes N."/>
            <person name="Thang M."/>
            <person name="Chan C."/>
        </authorList>
    </citation>
    <scope>NUCLEOTIDE SEQUENCE</scope>
</reference>
<dbReference type="GO" id="GO:0004674">
    <property type="term" value="F:protein serine/threonine kinase activity"/>
    <property type="evidence" value="ECO:0007669"/>
    <property type="project" value="UniProtKB-KW"/>
</dbReference>
<dbReference type="PROSITE" id="PS00107">
    <property type="entry name" value="PROTEIN_KINASE_ATP"/>
    <property type="match status" value="1"/>
</dbReference>
<protein>
    <recommendedName>
        <fullName evidence="8">Protein kinase domain-containing protein</fullName>
    </recommendedName>
</protein>
<dbReference type="Pfam" id="PF00069">
    <property type="entry name" value="Pkinase"/>
    <property type="match status" value="1"/>
</dbReference>
<keyword evidence="4" id="KW-0418">Kinase</keyword>
<dbReference type="InterPro" id="IPR008271">
    <property type="entry name" value="Ser/Thr_kinase_AS"/>
</dbReference>
<dbReference type="Gene3D" id="1.10.510.10">
    <property type="entry name" value="Transferase(Phosphotransferase) domain 1"/>
    <property type="match status" value="1"/>
</dbReference>
<evidence type="ECO:0000256" key="2">
    <source>
        <dbReference type="ARBA" id="ARBA00022679"/>
    </source>
</evidence>
<evidence type="ECO:0000256" key="3">
    <source>
        <dbReference type="ARBA" id="ARBA00022741"/>
    </source>
</evidence>
<dbReference type="InterPro" id="IPR011009">
    <property type="entry name" value="Kinase-like_dom_sf"/>
</dbReference>
<dbReference type="Proteomes" id="UP000654075">
    <property type="component" value="Unassembled WGS sequence"/>
</dbReference>
<dbReference type="Gene3D" id="3.30.200.20">
    <property type="entry name" value="Phosphorylase Kinase, domain 1"/>
    <property type="match status" value="1"/>
</dbReference>
<name>A0A813HJR2_POLGL</name>
<gene>
    <name evidence="9" type="ORF">PGLA1383_LOCUS53019</name>
</gene>
<keyword evidence="2" id="KW-0808">Transferase</keyword>
<sequence>MASSALSVEGSSQLDQPVMCLHPIHTILNGALIQFEHEPTGHHHCTRVESRIQFVQQRLQEFAGPVREIQAPPETRAHLMSSELQLFRYPLQTTSKSVGRVSLLFCDAIPVVLVRDKLVRWSEDFPVEVCSQADLCIIIASARRNRDTQVKLSSDIFPIYEPSSLWLFRVPRGCKDLRRLRNELAVRGCIQAGLCHIWNIEGQFLGEGGFSVVFAGSSRQSNENFPDVAVKLLSRKNDMRNVRDEVKCLIACKGHPNILQFCGIFVTLEQEKDQLEEEIIRHANRRWDGLAQYALAFELIELGDMWQLLSKMGKFPEANLLCMMHGVLAALAFMHERRIIHRDVKCANVMIRSDGEAVLADFGLALSLAPGEVIRQWSGSAGWAAPEQVPSASGKCKYGLEVDVFGAGVCLYWGLTRRLPFSASSKLDTLAATRTCKPNFDLEALQSATADTRQLLQHLMAKRPADRPSAAEALELVGALCRGDEEVTDAEFARFAASRRPGLAWRMASSAAAASGSLAASAFLGTSSLAGALVSRARLSKKVAPAPFTSVAPADLHSPQTCRRNQLDPDSSGFVVPPPPRILCAYSVPPESESEYCAPGSPSVGRGGMVGHKQS</sequence>
<evidence type="ECO:0000313" key="9">
    <source>
        <dbReference type="EMBL" id="CAE8637689.1"/>
    </source>
</evidence>
<feature type="binding site" evidence="6">
    <location>
        <position position="231"/>
    </location>
    <ligand>
        <name>ATP</name>
        <dbReference type="ChEBI" id="CHEBI:30616"/>
    </ligand>
</feature>
<evidence type="ECO:0000256" key="7">
    <source>
        <dbReference type="SAM" id="MobiDB-lite"/>
    </source>
</evidence>
<evidence type="ECO:0000313" key="10">
    <source>
        <dbReference type="Proteomes" id="UP000654075"/>
    </source>
</evidence>
<dbReference type="InterPro" id="IPR017441">
    <property type="entry name" value="Protein_kinase_ATP_BS"/>
</dbReference>
<keyword evidence="10" id="KW-1185">Reference proteome</keyword>
<keyword evidence="5 6" id="KW-0067">ATP-binding</keyword>
<evidence type="ECO:0000256" key="5">
    <source>
        <dbReference type="ARBA" id="ARBA00022840"/>
    </source>
</evidence>
<dbReference type="GO" id="GO:0005524">
    <property type="term" value="F:ATP binding"/>
    <property type="evidence" value="ECO:0007669"/>
    <property type="project" value="UniProtKB-UniRule"/>
</dbReference>
<organism evidence="9 10">
    <name type="scientific">Polarella glacialis</name>
    <name type="common">Dinoflagellate</name>
    <dbReference type="NCBI Taxonomy" id="89957"/>
    <lineage>
        <taxon>Eukaryota</taxon>
        <taxon>Sar</taxon>
        <taxon>Alveolata</taxon>
        <taxon>Dinophyceae</taxon>
        <taxon>Suessiales</taxon>
        <taxon>Suessiaceae</taxon>
        <taxon>Polarella</taxon>
    </lineage>
</organism>
<dbReference type="PANTHER" id="PTHR24345">
    <property type="entry name" value="SERINE/THREONINE-PROTEIN KINASE PLK"/>
    <property type="match status" value="1"/>
</dbReference>
<evidence type="ECO:0000256" key="6">
    <source>
        <dbReference type="PROSITE-ProRule" id="PRU10141"/>
    </source>
</evidence>
<evidence type="ECO:0000256" key="1">
    <source>
        <dbReference type="ARBA" id="ARBA00022527"/>
    </source>
</evidence>
<evidence type="ECO:0000259" key="8">
    <source>
        <dbReference type="PROSITE" id="PS50011"/>
    </source>
</evidence>
<dbReference type="SUPFAM" id="SSF56112">
    <property type="entry name" value="Protein kinase-like (PK-like)"/>
    <property type="match status" value="1"/>
</dbReference>